<keyword evidence="2" id="KW-1185">Reference proteome</keyword>
<proteinExistence type="predicted"/>
<protein>
    <submittedName>
        <fullName evidence="1">Uncharacterized protein</fullName>
    </submittedName>
</protein>
<reference evidence="1" key="1">
    <citation type="submission" date="2019-06" db="EMBL/GenBank/DDBJ databases">
        <authorList>
            <person name="Gan P."/>
            <person name="Shirasu K."/>
        </authorList>
    </citation>
    <scope>NUCLEOTIDE SEQUENCE [LARGE SCALE GENOMIC DNA]</scope>
    <source>
        <strain evidence="1">CAD2</strain>
    </source>
</reference>
<evidence type="ECO:0000313" key="1">
    <source>
        <dbReference type="EMBL" id="KAF4853226.1"/>
    </source>
</evidence>
<dbReference type="EMBL" id="QPMT01000036">
    <property type="protein sequence ID" value="KAF4853226.1"/>
    <property type="molecule type" value="Genomic_DNA"/>
</dbReference>
<dbReference type="Proteomes" id="UP000711996">
    <property type="component" value="Unassembled WGS sequence"/>
</dbReference>
<name>A0A9P5ELU9_COLSI</name>
<dbReference type="AlphaFoldDB" id="A0A9P5ELU9"/>
<evidence type="ECO:0000313" key="2">
    <source>
        <dbReference type="Proteomes" id="UP000711996"/>
    </source>
</evidence>
<accession>A0A9P5ELU9</accession>
<comment type="caution">
    <text evidence="1">The sequence shown here is derived from an EMBL/GenBank/DDBJ whole genome shotgun (WGS) entry which is preliminary data.</text>
</comment>
<gene>
    <name evidence="1" type="ORF">CGCSCA2_v009997</name>
</gene>
<organism evidence="1 2">
    <name type="scientific">Colletotrichum siamense</name>
    <name type="common">Anthracnose fungus</name>
    <dbReference type="NCBI Taxonomy" id="690259"/>
    <lineage>
        <taxon>Eukaryota</taxon>
        <taxon>Fungi</taxon>
        <taxon>Dikarya</taxon>
        <taxon>Ascomycota</taxon>
        <taxon>Pezizomycotina</taxon>
        <taxon>Sordariomycetes</taxon>
        <taxon>Hypocreomycetidae</taxon>
        <taxon>Glomerellales</taxon>
        <taxon>Glomerellaceae</taxon>
        <taxon>Colletotrichum</taxon>
        <taxon>Colletotrichum gloeosporioides species complex</taxon>
    </lineage>
</organism>
<sequence length="70" mass="7468">MSFSGEPPCPLVVFGSGSFGDRLKANFRNVTLLVITCTAACFGPSLRCQNVPFAHRDVIVDAVQAPVDVQ</sequence>